<dbReference type="EMBL" id="FNPG01000029">
    <property type="protein sequence ID" value="SDY69088.1"/>
    <property type="molecule type" value="Genomic_DNA"/>
</dbReference>
<evidence type="ECO:0000313" key="10">
    <source>
        <dbReference type="Proteomes" id="UP000183918"/>
    </source>
</evidence>
<dbReference type="RefSeq" id="WP_074718805.1">
    <property type="nucleotide sequence ID" value="NZ_FNPG01000029.1"/>
</dbReference>
<dbReference type="CDD" id="cd06261">
    <property type="entry name" value="TM_PBP2"/>
    <property type="match status" value="1"/>
</dbReference>
<dbReference type="Gene3D" id="1.10.3720.10">
    <property type="entry name" value="MetI-like"/>
    <property type="match status" value="1"/>
</dbReference>
<dbReference type="InterPro" id="IPR000515">
    <property type="entry name" value="MetI-like"/>
</dbReference>
<evidence type="ECO:0000256" key="3">
    <source>
        <dbReference type="ARBA" id="ARBA00022475"/>
    </source>
</evidence>
<feature type="transmembrane region" description="Helical" evidence="7">
    <location>
        <begin position="215"/>
        <end position="238"/>
    </location>
</feature>
<evidence type="ECO:0000256" key="4">
    <source>
        <dbReference type="ARBA" id="ARBA00022692"/>
    </source>
</evidence>
<organism evidence="9 10">
    <name type="scientific">Lachnobacterium bovis DSM 14045</name>
    <dbReference type="NCBI Taxonomy" id="1122142"/>
    <lineage>
        <taxon>Bacteria</taxon>
        <taxon>Bacillati</taxon>
        <taxon>Bacillota</taxon>
        <taxon>Clostridia</taxon>
        <taxon>Lachnospirales</taxon>
        <taxon>Lachnospiraceae</taxon>
        <taxon>Lachnobacterium</taxon>
    </lineage>
</organism>
<evidence type="ECO:0000313" key="9">
    <source>
        <dbReference type="EMBL" id="SDY69088.1"/>
    </source>
</evidence>
<evidence type="ECO:0000259" key="8">
    <source>
        <dbReference type="PROSITE" id="PS50928"/>
    </source>
</evidence>
<feature type="transmembrane region" description="Helical" evidence="7">
    <location>
        <begin position="167"/>
        <end position="184"/>
    </location>
</feature>
<feature type="domain" description="ABC transmembrane type-1" evidence="8">
    <location>
        <begin position="92"/>
        <end position="288"/>
    </location>
</feature>
<evidence type="ECO:0000256" key="7">
    <source>
        <dbReference type="RuleBase" id="RU363032"/>
    </source>
</evidence>
<dbReference type="STRING" id="1122142.SAMN02910414_02144"/>
<evidence type="ECO:0000256" key="1">
    <source>
        <dbReference type="ARBA" id="ARBA00004651"/>
    </source>
</evidence>
<evidence type="ECO:0000256" key="2">
    <source>
        <dbReference type="ARBA" id="ARBA00022448"/>
    </source>
</evidence>
<dbReference type="AlphaFoldDB" id="A0A1H3LYK3"/>
<name>A0A1H3LYK3_9FIRM</name>
<dbReference type="SUPFAM" id="SSF161098">
    <property type="entry name" value="MetI-like"/>
    <property type="match status" value="1"/>
</dbReference>
<feature type="transmembrane region" description="Helical" evidence="7">
    <location>
        <begin position="244"/>
        <end position="263"/>
    </location>
</feature>
<dbReference type="Pfam" id="PF00528">
    <property type="entry name" value="BPD_transp_1"/>
    <property type="match status" value="1"/>
</dbReference>
<feature type="transmembrane region" description="Helical" evidence="7">
    <location>
        <begin position="128"/>
        <end position="152"/>
    </location>
</feature>
<dbReference type="GO" id="GO:0005886">
    <property type="term" value="C:plasma membrane"/>
    <property type="evidence" value="ECO:0007669"/>
    <property type="project" value="UniProtKB-SubCell"/>
</dbReference>
<keyword evidence="10" id="KW-1185">Reference proteome</keyword>
<dbReference type="OrthoDB" id="9806409at2"/>
<keyword evidence="6 7" id="KW-0472">Membrane</keyword>
<keyword evidence="4 7" id="KW-0812">Transmembrane</keyword>
<feature type="transmembrane region" description="Helical" evidence="7">
    <location>
        <begin position="7"/>
        <end position="26"/>
    </location>
</feature>
<dbReference type="eggNOG" id="COG0601">
    <property type="taxonomic scope" value="Bacteria"/>
</dbReference>
<dbReference type="GO" id="GO:0055085">
    <property type="term" value="P:transmembrane transport"/>
    <property type="evidence" value="ECO:0007669"/>
    <property type="project" value="InterPro"/>
</dbReference>
<reference evidence="9 10" key="1">
    <citation type="submission" date="2016-10" db="EMBL/GenBank/DDBJ databases">
        <authorList>
            <person name="de Groot N.N."/>
        </authorList>
    </citation>
    <scope>NUCLEOTIDE SEQUENCE [LARGE SCALE GENOMIC DNA]</scope>
    <source>
        <strain evidence="9 10">DSM 14045</strain>
    </source>
</reference>
<dbReference type="Pfam" id="PF19300">
    <property type="entry name" value="BPD_transp_1_N"/>
    <property type="match status" value="1"/>
</dbReference>
<dbReference type="PANTHER" id="PTHR43163:SF6">
    <property type="entry name" value="DIPEPTIDE TRANSPORT SYSTEM PERMEASE PROTEIN DPPB-RELATED"/>
    <property type="match status" value="1"/>
</dbReference>
<gene>
    <name evidence="9" type="ORF">SAMN02910414_02144</name>
</gene>
<sequence>MIYTLKRVLLAIVSIAIVSAITFFAMEMVPGGPFNKEKATDPATLKKLEERYDLDKPILVQYGKYMAKFCKGDLGVSLKTGREIAPDLMQKFKISAVLGACAAIIAIIAGIVLGSIAALNRNKLPDRLIVFFTTLGTAMPSFVLATLLLWFFCQELNLIPAWSKDSPNYVLPIIALCVYPMAYITRLTKTSMLDVLGQDFIRTAKAKGVRKNKIIYVHALKNALIPVITYVGPMVAYILTGSMVVENIFTIGGLGTAFVTAIVNQDYTMIMAITIFLAILMVVANLITDIVYKMVDPRIEFN</sequence>
<dbReference type="Proteomes" id="UP000183918">
    <property type="component" value="Unassembled WGS sequence"/>
</dbReference>
<keyword evidence="2 7" id="KW-0813">Transport</keyword>
<dbReference type="PROSITE" id="PS50928">
    <property type="entry name" value="ABC_TM1"/>
    <property type="match status" value="1"/>
</dbReference>
<keyword evidence="3" id="KW-1003">Cell membrane</keyword>
<protein>
    <submittedName>
        <fullName evidence="9">Oligopeptide transport system permease protein</fullName>
    </submittedName>
</protein>
<comment type="similarity">
    <text evidence="7">Belongs to the binding-protein-dependent transport system permease family.</text>
</comment>
<feature type="transmembrane region" description="Helical" evidence="7">
    <location>
        <begin position="270"/>
        <end position="292"/>
    </location>
</feature>
<dbReference type="PANTHER" id="PTHR43163">
    <property type="entry name" value="DIPEPTIDE TRANSPORT SYSTEM PERMEASE PROTEIN DPPB-RELATED"/>
    <property type="match status" value="1"/>
</dbReference>
<feature type="transmembrane region" description="Helical" evidence="7">
    <location>
        <begin position="94"/>
        <end position="116"/>
    </location>
</feature>
<evidence type="ECO:0000256" key="6">
    <source>
        <dbReference type="ARBA" id="ARBA00023136"/>
    </source>
</evidence>
<evidence type="ECO:0000256" key="5">
    <source>
        <dbReference type="ARBA" id="ARBA00022989"/>
    </source>
</evidence>
<accession>A0A1H3LYK3</accession>
<comment type="subcellular location">
    <subcellularLocation>
        <location evidence="1 7">Cell membrane</location>
        <topology evidence="1 7">Multi-pass membrane protein</topology>
    </subcellularLocation>
</comment>
<dbReference type="InterPro" id="IPR045621">
    <property type="entry name" value="BPD_transp_1_N"/>
</dbReference>
<dbReference type="InterPro" id="IPR035906">
    <property type="entry name" value="MetI-like_sf"/>
</dbReference>
<proteinExistence type="inferred from homology"/>
<keyword evidence="5 7" id="KW-1133">Transmembrane helix</keyword>